<dbReference type="AlphaFoldDB" id="A0A7S0Q1G6"/>
<keyword evidence="7" id="KW-0813">Transport</keyword>
<organism evidence="18">
    <name type="scientific">Coccolithus braarudii</name>
    <dbReference type="NCBI Taxonomy" id="221442"/>
    <lineage>
        <taxon>Eukaryota</taxon>
        <taxon>Haptista</taxon>
        <taxon>Haptophyta</taxon>
        <taxon>Prymnesiophyceae</taxon>
        <taxon>Coccolithales</taxon>
        <taxon>Coccolithaceae</taxon>
        <taxon>Coccolithus</taxon>
    </lineage>
</organism>
<sequence>MVLGFTNKREESTTRCSATDMSSGWGSRGQMGRCFPIFQEFSDCVSLGDKSACGELREDYFECLHHNKEIARVNAINLERERKIKAGLPVPTSLTEDAKSGELKLPFTKVQ</sequence>
<reference evidence="18" key="1">
    <citation type="submission" date="2021-01" db="EMBL/GenBank/DDBJ databases">
        <authorList>
            <person name="Corre E."/>
            <person name="Pelletier E."/>
            <person name="Niang G."/>
            <person name="Scheremetjew M."/>
            <person name="Finn R."/>
            <person name="Kale V."/>
            <person name="Holt S."/>
            <person name="Cochrane G."/>
            <person name="Meng A."/>
            <person name="Brown T."/>
            <person name="Cohen L."/>
        </authorList>
    </citation>
    <scope>NUCLEOTIDE SEQUENCE</scope>
    <source>
        <strain evidence="18">PLY182g</strain>
    </source>
</reference>
<evidence type="ECO:0000256" key="10">
    <source>
        <dbReference type="ARBA" id="ARBA00022982"/>
    </source>
</evidence>
<evidence type="ECO:0000256" key="7">
    <source>
        <dbReference type="ARBA" id="ARBA00022448"/>
    </source>
</evidence>
<keyword evidence="8" id="KW-0679">Respiratory chain</keyword>
<evidence type="ECO:0000256" key="12">
    <source>
        <dbReference type="ARBA" id="ARBA00023136"/>
    </source>
</evidence>
<dbReference type="GO" id="GO:0005758">
    <property type="term" value="C:mitochondrial intermembrane space"/>
    <property type="evidence" value="ECO:0007669"/>
    <property type="project" value="UniProtKB-SubCell"/>
</dbReference>
<keyword evidence="9" id="KW-0999">Mitochondrion inner membrane</keyword>
<feature type="region of interest" description="Disordered" evidence="17">
    <location>
        <begin position="1"/>
        <end position="27"/>
    </location>
</feature>
<evidence type="ECO:0000256" key="9">
    <source>
        <dbReference type="ARBA" id="ARBA00022792"/>
    </source>
</evidence>
<evidence type="ECO:0000256" key="2">
    <source>
        <dbReference type="ARBA" id="ARBA00004569"/>
    </source>
</evidence>
<dbReference type="PANTHER" id="PTHR15224:SF1">
    <property type="entry name" value="NADH DEHYDROGENASE [UBIQUINONE] IRON-SULFUR PROTEIN 5"/>
    <property type="match status" value="1"/>
</dbReference>
<evidence type="ECO:0000256" key="1">
    <source>
        <dbReference type="ARBA" id="ARBA00003195"/>
    </source>
</evidence>
<dbReference type="GO" id="GO:0032981">
    <property type="term" value="P:mitochondrial respiratory chain complex I assembly"/>
    <property type="evidence" value="ECO:0007669"/>
    <property type="project" value="TreeGrafter"/>
</dbReference>
<dbReference type="PANTHER" id="PTHR15224">
    <property type="entry name" value="NADH DEHYDROGENASE [UBIQUINONE] IRON-SULFUR PROTEIN 5"/>
    <property type="match status" value="1"/>
</dbReference>
<evidence type="ECO:0000256" key="17">
    <source>
        <dbReference type="SAM" id="MobiDB-lite"/>
    </source>
</evidence>
<dbReference type="EMBL" id="HBEY01014563">
    <property type="protein sequence ID" value="CAD8603711.1"/>
    <property type="molecule type" value="Transcribed_RNA"/>
</dbReference>
<evidence type="ECO:0000256" key="3">
    <source>
        <dbReference type="ARBA" id="ARBA00004637"/>
    </source>
</evidence>
<feature type="compositionally biased region" description="Polar residues" evidence="17">
    <location>
        <begin position="14"/>
        <end position="25"/>
    </location>
</feature>
<evidence type="ECO:0000256" key="15">
    <source>
        <dbReference type="ARBA" id="ARBA00032739"/>
    </source>
</evidence>
<keyword evidence="10" id="KW-0249">Electron transport</keyword>
<dbReference type="GO" id="GO:0005743">
    <property type="term" value="C:mitochondrial inner membrane"/>
    <property type="evidence" value="ECO:0007669"/>
    <property type="project" value="UniProtKB-SubCell"/>
</dbReference>
<dbReference type="InterPro" id="IPR019342">
    <property type="entry name" value="NADH_UbQ_OxRdtase_FeS-su5"/>
</dbReference>
<comment type="subcellular location">
    <subcellularLocation>
        <location evidence="3">Mitochondrion inner membrane</location>
        <topology evidence="3">Peripheral membrane protein</topology>
    </subcellularLocation>
    <subcellularLocation>
        <location evidence="2">Mitochondrion intermembrane space</location>
    </subcellularLocation>
</comment>
<dbReference type="CDD" id="cd24141">
    <property type="entry name" value="NDUFS5-like"/>
    <property type="match status" value="1"/>
</dbReference>
<gene>
    <name evidence="18" type="ORF">CPEL01642_LOCUS7046</name>
</gene>
<evidence type="ECO:0000256" key="14">
    <source>
        <dbReference type="ARBA" id="ARBA00031222"/>
    </source>
</evidence>
<evidence type="ECO:0000256" key="4">
    <source>
        <dbReference type="ARBA" id="ARBA00007372"/>
    </source>
</evidence>
<evidence type="ECO:0000256" key="13">
    <source>
        <dbReference type="ARBA" id="ARBA00023157"/>
    </source>
</evidence>
<comment type="function">
    <text evidence="1">Accessory subunit of the mitochondrial membrane respiratory chain NADH dehydrogenase (Complex I), that is believed not to be involved in catalysis. Complex I functions in the transfer of electrons from NADH to the respiratory chain. The immediate electron acceptor for the enzyme is believed to be ubiquinone.</text>
</comment>
<proteinExistence type="inferred from homology"/>
<dbReference type="Pfam" id="PF10200">
    <property type="entry name" value="Ndufs5"/>
    <property type="match status" value="1"/>
</dbReference>
<accession>A0A7S0Q1G6</accession>
<protein>
    <recommendedName>
        <fullName evidence="6">NADH dehydrogenase [ubiquinone] iron-sulfur protein 5</fullName>
    </recommendedName>
    <alternativeName>
        <fullName evidence="14">Complex I-15 kDa</fullName>
    </alternativeName>
    <alternativeName>
        <fullName evidence="15">NADH-ubiquinone oxidoreductase 15 kDa subunit</fullName>
    </alternativeName>
</protein>
<evidence type="ECO:0000256" key="5">
    <source>
        <dbReference type="ARBA" id="ARBA00011261"/>
    </source>
</evidence>
<evidence type="ECO:0000256" key="6">
    <source>
        <dbReference type="ARBA" id="ARBA00013482"/>
    </source>
</evidence>
<evidence type="ECO:0000256" key="11">
    <source>
        <dbReference type="ARBA" id="ARBA00023128"/>
    </source>
</evidence>
<feature type="disulfide bond" evidence="16">
    <location>
        <begin position="44"/>
        <end position="53"/>
    </location>
</feature>
<name>A0A7S0Q1G6_9EUKA</name>
<evidence type="ECO:0000313" key="18">
    <source>
        <dbReference type="EMBL" id="CAD8603711.1"/>
    </source>
</evidence>
<evidence type="ECO:0000256" key="16">
    <source>
        <dbReference type="PIRSR" id="PIRSR619342-50"/>
    </source>
</evidence>
<keyword evidence="11" id="KW-0496">Mitochondrion</keyword>
<evidence type="ECO:0000256" key="8">
    <source>
        <dbReference type="ARBA" id="ARBA00022660"/>
    </source>
</evidence>
<feature type="disulfide bond" evidence="16">
    <location>
        <begin position="34"/>
        <end position="63"/>
    </location>
</feature>
<keyword evidence="12" id="KW-0472">Membrane</keyword>
<keyword evidence="13 16" id="KW-1015">Disulfide bond</keyword>
<comment type="similarity">
    <text evidence="4">Belongs to the complex I NDUFS5 subunit family.</text>
</comment>
<comment type="subunit">
    <text evidence="5">Mammalian complex I is composed of 45 different subunits. This is a component of the iron-sulfur (IP) fragment of the enzyme.</text>
</comment>